<evidence type="ECO:0000256" key="2">
    <source>
        <dbReference type="ARBA" id="ARBA00022475"/>
    </source>
</evidence>
<dbReference type="EMBL" id="JAAIKR010000001">
    <property type="protein sequence ID" value="MBR9726908.1"/>
    <property type="molecule type" value="Genomic_DNA"/>
</dbReference>
<dbReference type="InterPro" id="IPR050790">
    <property type="entry name" value="ExbB/TolQ_transport"/>
</dbReference>
<evidence type="ECO:0000256" key="6">
    <source>
        <dbReference type="RuleBase" id="RU004057"/>
    </source>
</evidence>
<feature type="domain" description="MotA/TolQ/ExbB proton channel" evidence="8">
    <location>
        <begin position="73"/>
        <end position="166"/>
    </location>
</feature>
<evidence type="ECO:0000256" key="7">
    <source>
        <dbReference type="SAM" id="Phobius"/>
    </source>
</evidence>
<comment type="subcellular location">
    <subcellularLocation>
        <location evidence="1">Cell membrane</location>
        <topology evidence="1">Multi-pass membrane protein</topology>
    </subcellularLocation>
    <subcellularLocation>
        <location evidence="6">Membrane</location>
        <topology evidence="6">Multi-pass membrane protein</topology>
    </subcellularLocation>
</comment>
<feature type="transmembrane region" description="Helical" evidence="7">
    <location>
        <begin position="27"/>
        <end position="47"/>
    </location>
</feature>
<evidence type="ECO:0000256" key="1">
    <source>
        <dbReference type="ARBA" id="ARBA00004651"/>
    </source>
</evidence>
<keyword evidence="6" id="KW-0813">Transport</keyword>
<keyword evidence="6" id="KW-0653">Protein transport</keyword>
<evidence type="ECO:0000256" key="4">
    <source>
        <dbReference type="ARBA" id="ARBA00022989"/>
    </source>
</evidence>
<dbReference type="Pfam" id="PF01618">
    <property type="entry name" value="MotA_ExbB"/>
    <property type="match status" value="1"/>
</dbReference>
<keyword evidence="5 7" id="KW-0472">Membrane</keyword>
<dbReference type="PANTHER" id="PTHR30625">
    <property type="entry name" value="PROTEIN TOLQ"/>
    <property type="match status" value="1"/>
</dbReference>
<feature type="transmembrane region" description="Helical" evidence="7">
    <location>
        <begin position="136"/>
        <end position="161"/>
    </location>
</feature>
<evidence type="ECO:0000313" key="9">
    <source>
        <dbReference type="EMBL" id="MBR9726908.1"/>
    </source>
</evidence>
<evidence type="ECO:0000259" key="8">
    <source>
        <dbReference type="Pfam" id="PF01618"/>
    </source>
</evidence>
<dbReference type="RefSeq" id="WP_153660550.1">
    <property type="nucleotide sequence ID" value="NZ_JAAIKR010000001.1"/>
</dbReference>
<proteinExistence type="inferred from homology"/>
<reference evidence="9 10" key="1">
    <citation type="submission" date="2020-02" db="EMBL/GenBank/DDBJ databases">
        <title>Shewanella WXL01 sp. nov., a marine bacterium isolated from green algae in Luhuitou Fringing Reef (Northern South China Sea).</title>
        <authorList>
            <person name="Wang X."/>
        </authorList>
    </citation>
    <scope>NUCLEOTIDE SEQUENCE [LARGE SCALE GENOMIC DNA]</scope>
    <source>
        <strain evidence="9 10">MCCC 1A01895</strain>
    </source>
</reference>
<keyword evidence="2" id="KW-1003">Cell membrane</keyword>
<dbReference type="Proteomes" id="UP000811844">
    <property type="component" value="Unassembled WGS sequence"/>
</dbReference>
<sequence length="184" mass="20726">MSTDAIALYIKQWLQQILQFAEQGGLVMWPLFACSLWMVWLLTQTIFADRYQQLPNSTLFKKLITDHPKYKWLGQRVFKLELRNCQQRQYANLQCVKMLATIAPLLGLLGTVNGMIDMFEVGASVGFHDQALISTGISKAMVTTQTGLIVGLSGALMGFVWQRKLNKADIELICSQSTGIKHVK</sequence>
<protein>
    <submittedName>
        <fullName evidence="9">MotA/TolQ/ExbB proton channel family protein</fullName>
    </submittedName>
</protein>
<evidence type="ECO:0000256" key="5">
    <source>
        <dbReference type="ARBA" id="ARBA00023136"/>
    </source>
</evidence>
<dbReference type="PANTHER" id="PTHR30625:SF11">
    <property type="entry name" value="MOTA_TOLQ_EXBB PROTON CHANNEL DOMAIN-CONTAINING PROTEIN"/>
    <property type="match status" value="1"/>
</dbReference>
<keyword evidence="10" id="KW-1185">Reference proteome</keyword>
<organism evidence="9 10">
    <name type="scientific">Shewanella intestini</name>
    <dbReference type="NCBI Taxonomy" id="2017544"/>
    <lineage>
        <taxon>Bacteria</taxon>
        <taxon>Pseudomonadati</taxon>
        <taxon>Pseudomonadota</taxon>
        <taxon>Gammaproteobacteria</taxon>
        <taxon>Alteromonadales</taxon>
        <taxon>Shewanellaceae</taxon>
        <taxon>Shewanella</taxon>
    </lineage>
</organism>
<keyword evidence="3 7" id="KW-0812">Transmembrane</keyword>
<accession>A0ABS5HYN7</accession>
<evidence type="ECO:0000256" key="3">
    <source>
        <dbReference type="ARBA" id="ARBA00022692"/>
    </source>
</evidence>
<keyword evidence="4 7" id="KW-1133">Transmembrane helix</keyword>
<comment type="caution">
    <text evidence="9">The sequence shown here is derived from an EMBL/GenBank/DDBJ whole genome shotgun (WGS) entry which is preliminary data.</text>
</comment>
<evidence type="ECO:0000313" key="10">
    <source>
        <dbReference type="Proteomes" id="UP000811844"/>
    </source>
</evidence>
<feature type="transmembrane region" description="Helical" evidence="7">
    <location>
        <begin position="98"/>
        <end position="116"/>
    </location>
</feature>
<name>A0ABS5HYN7_9GAMM</name>
<gene>
    <name evidence="9" type="ORF">G3R48_02730</name>
</gene>
<comment type="similarity">
    <text evidence="6">Belongs to the exbB/tolQ family.</text>
</comment>
<dbReference type="InterPro" id="IPR002898">
    <property type="entry name" value="MotA_ExbB_proton_chnl"/>
</dbReference>